<evidence type="ECO:0000256" key="1">
    <source>
        <dbReference type="SAM" id="Phobius"/>
    </source>
</evidence>
<keyword evidence="1" id="KW-0472">Membrane</keyword>
<organism evidence="2 3">
    <name type="scientific">Vulcanibacillus modesticaldus</name>
    <dbReference type="NCBI Taxonomy" id="337097"/>
    <lineage>
        <taxon>Bacteria</taxon>
        <taxon>Bacillati</taxon>
        <taxon>Bacillota</taxon>
        <taxon>Bacilli</taxon>
        <taxon>Bacillales</taxon>
        <taxon>Bacillaceae</taxon>
        <taxon>Vulcanibacillus</taxon>
    </lineage>
</organism>
<proteinExistence type="predicted"/>
<accession>A0A1D2YTD7</accession>
<dbReference type="AlphaFoldDB" id="A0A1D2YTD7"/>
<keyword evidence="1" id="KW-1133">Transmembrane helix</keyword>
<evidence type="ECO:0000313" key="3">
    <source>
        <dbReference type="Proteomes" id="UP000243739"/>
    </source>
</evidence>
<name>A0A1D2YTD7_9BACI</name>
<sequence length="62" mass="7409">MHKKPKIVAVLTSFFLGAIWGFYEELRYGKITQFTIRIFFMALFTYLVAEIVFRKKNKKNKS</sequence>
<feature type="transmembrane region" description="Helical" evidence="1">
    <location>
        <begin position="35"/>
        <end position="53"/>
    </location>
</feature>
<keyword evidence="1" id="KW-0812">Transmembrane</keyword>
<dbReference type="Proteomes" id="UP000243739">
    <property type="component" value="Unassembled WGS sequence"/>
</dbReference>
<gene>
    <name evidence="2" type="ORF">BHF71_10545</name>
</gene>
<dbReference type="RefSeq" id="WP_069657175.1">
    <property type="nucleotide sequence ID" value="NZ_MIJF01000043.1"/>
</dbReference>
<dbReference type="EMBL" id="MIJF01000043">
    <property type="protein sequence ID" value="OEF98957.1"/>
    <property type="molecule type" value="Genomic_DNA"/>
</dbReference>
<comment type="caution">
    <text evidence="2">The sequence shown here is derived from an EMBL/GenBank/DDBJ whole genome shotgun (WGS) entry which is preliminary data.</text>
</comment>
<feature type="transmembrane region" description="Helical" evidence="1">
    <location>
        <begin position="7"/>
        <end position="23"/>
    </location>
</feature>
<keyword evidence="3" id="KW-1185">Reference proteome</keyword>
<evidence type="ECO:0000313" key="2">
    <source>
        <dbReference type="EMBL" id="OEF98957.1"/>
    </source>
</evidence>
<protein>
    <submittedName>
        <fullName evidence="2">Uncharacterized protein</fullName>
    </submittedName>
</protein>
<reference evidence="2 3" key="1">
    <citation type="submission" date="2016-09" db="EMBL/GenBank/DDBJ databases">
        <title>Draft genome sequence for the type strain of Vulcanibacillus modesticaldus BR, a strictly anaerobic, moderately thermophilic, and nitrate-reducing bacterium from deep sea-hydrothermal vents of the Mid-Atlantic Ridge.</title>
        <authorList>
            <person name="Abin C.A."/>
            <person name="Hollibaugh J.T."/>
        </authorList>
    </citation>
    <scope>NUCLEOTIDE SEQUENCE [LARGE SCALE GENOMIC DNA]</scope>
    <source>
        <strain evidence="2 3">BR</strain>
    </source>
</reference>